<feature type="compositionally biased region" description="Low complexity" evidence="1">
    <location>
        <begin position="431"/>
        <end position="441"/>
    </location>
</feature>
<dbReference type="Proteomes" id="UP001176517">
    <property type="component" value="Unassembled WGS sequence"/>
</dbReference>
<evidence type="ECO:0000256" key="1">
    <source>
        <dbReference type="SAM" id="MobiDB-lite"/>
    </source>
</evidence>
<feature type="compositionally biased region" description="Polar residues" evidence="1">
    <location>
        <begin position="134"/>
        <end position="149"/>
    </location>
</feature>
<feature type="compositionally biased region" description="Basic and acidic residues" evidence="1">
    <location>
        <begin position="345"/>
        <end position="356"/>
    </location>
</feature>
<gene>
    <name evidence="2" type="ORF">OC846_000306</name>
</gene>
<reference evidence="2" key="1">
    <citation type="journal article" date="2023" name="PhytoFront">
        <title>Draft Genome Resources of Seven Strains of Tilletia horrida, Causal Agent of Kernel Smut of Rice.</title>
        <authorList>
            <person name="Khanal S."/>
            <person name="Antony Babu S."/>
            <person name="Zhou X.G."/>
        </authorList>
    </citation>
    <scope>NUCLEOTIDE SEQUENCE</scope>
    <source>
        <strain evidence="2">TX6</strain>
    </source>
</reference>
<feature type="region of interest" description="Disordered" evidence="1">
    <location>
        <begin position="109"/>
        <end position="236"/>
    </location>
</feature>
<feature type="region of interest" description="Disordered" evidence="1">
    <location>
        <begin position="286"/>
        <end position="310"/>
    </location>
</feature>
<dbReference type="EMBL" id="JAPDMZ010000003">
    <property type="protein sequence ID" value="KAK0557739.1"/>
    <property type="molecule type" value="Genomic_DNA"/>
</dbReference>
<evidence type="ECO:0000313" key="2">
    <source>
        <dbReference type="EMBL" id="KAK0557739.1"/>
    </source>
</evidence>
<sequence length="454" mass="48985">MPHASVIVPSVIGAAAAAAAFEVTVFRPWRETHAPQGLHILLSDELQKLGRTAEAFANQVGHHARQELQKVQADLQHAAGEVADGFRELTQSTRSPQEFGQAVGNVARRMHHSAEDQARLQQEQRDGGIRSRRTSNANRSQEFAQSSAHDSQRPMYAPAETDYDPDDEETLATLQQRQSRSDAGPSLLQRGAHRYRDEDDNFTLRDQNLSSSSSAKVGVLFNHDDDDEKARDGDDEVDEATAAFRSQRISLGEQRQKHSTIFDLEDFDVPTRNAFGMEDIMSPHHALGSPSIAASESGDTDFFSSQHSKSGAYAGERDALELSAADASNLPASLASLPPPPPPMDSKHISDEKKEVTPASSEPQKAAFTSDNSDEDDEWARASAAPSYSVASDGELVSAAASEAGGARSTGEHDLGGRAVSSNGSEGWIDLEPSSPESLSPPRSPQMGALQRRI</sequence>
<feature type="compositionally biased region" description="Polar residues" evidence="1">
    <location>
        <begin position="204"/>
        <end position="215"/>
    </location>
</feature>
<protein>
    <submittedName>
        <fullName evidence="2">Uncharacterized protein</fullName>
    </submittedName>
</protein>
<proteinExistence type="predicted"/>
<accession>A0AAN6JX64</accession>
<feature type="compositionally biased region" description="Basic and acidic residues" evidence="1">
    <location>
        <begin position="112"/>
        <end position="129"/>
    </location>
</feature>
<feature type="compositionally biased region" description="Low complexity" evidence="1">
    <location>
        <begin position="323"/>
        <end position="336"/>
    </location>
</feature>
<keyword evidence="3" id="KW-1185">Reference proteome</keyword>
<feature type="compositionally biased region" description="Low complexity" evidence="1">
    <location>
        <begin position="394"/>
        <end position="409"/>
    </location>
</feature>
<feature type="region of interest" description="Disordered" evidence="1">
    <location>
        <begin position="323"/>
        <end position="454"/>
    </location>
</feature>
<feature type="compositionally biased region" description="Acidic residues" evidence="1">
    <location>
        <begin position="161"/>
        <end position="170"/>
    </location>
</feature>
<dbReference type="AlphaFoldDB" id="A0AAN6JX64"/>
<comment type="caution">
    <text evidence="2">The sequence shown here is derived from an EMBL/GenBank/DDBJ whole genome shotgun (WGS) entry which is preliminary data.</text>
</comment>
<organism evidence="2 3">
    <name type="scientific">Tilletia horrida</name>
    <dbReference type="NCBI Taxonomy" id="155126"/>
    <lineage>
        <taxon>Eukaryota</taxon>
        <taxon>Fungi</taxon>
        <taxon>Dikarya</taxon>
        <taxon>Basidiomycota</taxon>
        <taxon>Ustilaginomycotina</taxon>
        <taxon>Exobasidiomycetes</taxon>
        <taxon>Tilletiales</taxon>
        <taxon>Tilletiaceae</taxon>
        <taxon>Tilletia</taxon>
    </lineage>
</organism>
<name>A0AAN6JX64_9BASI</name>
<feature type="compositionally biased region" description="Polar residues" evidence="1">
    <location>
        <begin position="358"/>
        <end position="371"/>
    </location>
</feature>
<evidence type="ECO:0000313" key="3">
    <source>
        <dbReference type="Proteomes" id="UP001176517"/>
    </source>
</evidence>